<dbReference type="GO" id="GO:0005886">
    <property type="term" value="C:plasma membrane"/>
    <property type="evidence" value="ECO:0007669"/>
    <property type="project" value="UniProtKB-SubCell"/>
</dbReference>
<accession>A0A564TG60</accession>
<evidence type="ECO:0000256" key="8">
    <source>
        <dbReference type="ARBA" id="ARBA00039381"/>
    </source>
</evidence>
<keyword evidence="2" id="KW-0813">Transport</keyword>
<feature type="transmembrane region" description="Helical" evidence="10">
    <location>
        <begin position="21"/>
        <end position="43"/>
    </location>
</feature>
<dbReference type="Proteomes" id="UP000409147">
    <property type="component" value="Unassembled WGS sequence"/>
</dbReference>
<keyword evidence="9" id="KW-0175">Coiled coil</keyword>
<name>A0A564TG60_9FIRM</name>
<evidence type="ECO:0000256" key="9">
    <source>
        <dbReference type="SAM" id="Coils"/>
    </source>
</evidence>
<proteinExistence type="predicted"/>
<feature type="transmembrane region" description="Helical" evidence="10">
    <location>
        <begin position="309"/>
        <end position="326"/>
    </location>
</feature>
<feature type="transmembrane region" description="Helical" evidence="10">
    <location>
        <begin position="106"/>
        <end position="130"/>
    </location>
</feature>
<comment type="subcellular location">
    <subcellularLocation>
        <location evidence="1">Cell membrane</location>
        <topology evidence="1">Multi-pass membrane protein</topology>
    </subcellularLocation>
</comment>
<evidence type="ECO:0000256" key="7">
    <source>
        <dbReference type="ARBA" id="ARBA00023136"/>
    </source>
</evidence>
<keyword evidence="5 10" id="KW-0812">Transmembrane</keyword>
<feature type="transmembrane region" description="Helical" evidence="10">
    <location>
        <begin position="168"/>
        <end position="195"/>
    </location>
</feature>
<dbReference type="CDD" id="cd06579">
    <property type="entry name" value="TM_PBP1_transp_AraH_like"/>
    <property type="match status" value="1"/>
</dbReference>
<gene>
    <name evidence="11" type="primary">rbsC_12</name>
    <name evidence="11" type="ORF">ROSSTS7063_01634</name>
</gene>
<dbReference type="PANTHER" id="PTHR32196:SF71">
    <property type="entry name" value="AUTOINDUCER 2 IMPORT SYSTEM PERMEASE PROTEIN LSRD"/>
    <property type="match status" value="1"/>
</dbReference>
<sequence length="415" mass="45424">MPGSNYDRDLSVKEGFVLKKFLVKWEMILVYIMVLINVLLAVIKPDLYFTHGTVQSMINAGLDVSPLVLGMVFILLLGDIDVSVAAQMILGGMVTGLLMDKGLPSLICVIVGIIVCMLCGAFNGFCVAFLEMPAVITTISTSMLFRGIVEIVLGENALKNFPKWYNKIGWMNIGGIIPLSMVLFLIMGAIFIFVLHKSPFGRKVYIVGNNPTCANYSGISVKKVKMQVFILMGFMAGIGSIFFIGRMGGGLSSSMGTGYEMTAIACAVLGGVSTNGGKGKMWGPIIATFIMAFLTYALGLMGIDPNTKKIVIGVILIVTILISTINKQMIKDIKLRLFYHNNKNIEAINDRTAAAVKDMKKQIKELEKGNASDKAAQIEKLNKKIEAAQKECKEKSAQWWAEQQENAKKAKERFK</sequence>
<feature type="coiled-coil region" evidence="9">
    <location>
        <begin position="349"/>
        <end position="398"/>
    </location>
</feature>
<protein>
    <recommendedName>
        <fullName evidence="8">Autoinducer 2 import system permease protein LsrD</fullName>
    </recommendedName>
</protein>
<dbReference type="AlphaFoldDB" id="A0A564TG60"/>
<evidence type="ECO:0000256" key="6">
    <source>
        <dbReference type="ARBA" id="ARBA00022989"/>
    </source>
</evidence>
<dbReference type="GO" id="GO:0022857">
    <property type="term" value="F:transmembrane transporter activity"/>
    <property type="evidence" value="ECO:0007669"/>
    <property type="project" value="InterPro"/>
</dbReference>
<dbReference type="Pfam" id="PF02653">
    <property type="entry name" value="BPD_transp_2"/>
    <property type="match status" value="1"/>
</dbReference>
<dbReference type="RefSeq" id="WP_144368926.1">
    <property type="nucleotide sequence ID" value="NZ_CABHNB010000020.1"/>
</dbReference>
<evidence type="ECO:0000256" key="2">
    <source>
        <dbReference type="ARBA" id="ARBA00022448"/>
    </source>
</evidence>
<keyword evidence="7 10" id="KW-0472">Membrane</keyword>
<keyword evidence="6 10" id="KW-1133">Transmembrane helix</keyword>
<evidence type="ECO:0000256" key="3">
    <source>
        <dbReference type="ARBA" id="ARBA00022475"/>
    </source>
</evidence>
<evidence type="ECO:0000256" key="10">
    <source>
        <dbReference type="SAM" id="Phobius"/>
    </source>
</evidence>
<keyword evidence="3" id="KW-1003">Cell membrane</keyword>
<evidence type="ECO:0000313" key="12">
    <source>
        <dbReference type="Proteomes" id="UP000409147"/>
    </source>
</evidence>
<keyword evidence="12" id="KW-1185">Reference proteome</keyword>
<reference evidence="11 12" key="1">
    <citation type="submission" date="2019-07" db="EMBL/GenBank/DDBJ databases">
        <authorList>
            <person name="Hibberd C M."/>
            <person name="Gehrig L. J."/>
            <person name="Chang H.-W."/>
            <person name="Venkatesh S."/>
        </authorList>
    </citation>
    <scope>NUCLEOTIDE SEQUENCE [LARGE SCALE GENOMIC DNA]</scope>
    <source>
        <strain evidence="11">Ruminococcus_obeum_SSTS_Bg7063</strain>
    </source>
</reference>
<dbReference type="EMBL" id="CABHNB010000020">
    <property type="protein sequence ID" value="VUX06224.1"/>
    <property type="molecule type" value="Genomic_DNA"/>
</dbReference>
<evidence type="ECO:0000313" key="11">
    <source>
        <dbReference type="EMBL" id="VUX06224.1"/>
    </source>
</evidence>
<dbReference type="InterPro" id="IPR001851">
    <property type="entry name" value="ABC_transp_permease"/>
</dbReference>
<feature type="transmembrane region" description="Helical" evidence="10">
    <location>
        <begin position="228"/>
        <end position="245"/>
    </location>
</feature>
<feature type="transmembrane region" description="Helical" evidence="10">
    <location>
        <begin position="67"/>
        <end position="94"/>
    </location>
</feature>
<evidence type="ECO:0000256" key="4">
    <source>
        <dbReference type="ARBA" id="ARBA00022519"/>
    </source>
</evidence>
<feature type="transmembrane region" description="Helical" evidence="10">
    <location>
        <begin position="281"/>
        <end position="303"/>
    </location>
</feature>
<evidence type="ECO:0000256" key="5">
    <source>
        <dbReference type="ARBA" id="ARBA00022692"/>
    </source>
</evidence>
<dbReference type="PANTHER" id="PTHR32196">
    <property type="entry name" value="ABC TRANSPORTER PERMEASE PROTEIN YPHD-RELATED-RELATED"/>
    <property type="match status" value="1"/>
</dbReference>
<keyword evidence="4" id="KW-0997">Cell inner membrane</keyword>
<organism evidence="11 12">
    <name type="scientific">Blautia obeum</name>
    <dbReference type="NCBI Taxonomy" id="40520"/>
    <lineage>
        <taxon>Bacteria</taxon>
        <taxon>Bacillati</taxon>
        <taxon>Bacillota</taxon>
        <taxon>Clostridia</taxon>
        <taxon>Lachnospirales</taxon>
        <taxon>Lachnospiraceae</taxon>
        <taxon>Blautia</taxon>
    </lineage>
</organism>
<evidence type="ECO:0000256" key="1">
    <source>
        <dbReference type="ARBA" id="ARBA00004651"/>
    </source>
</evidence>